<organism evidence="2 3">
    <name type="scientific">Streptomyces pratens</name>
    <dbReference type="NCBI Taxonomy" id="887456"/>
    <lineage>
        <taxon>Bacteria</taxon>
        <taxon>Bacillati</taxon>
        <taxon>Actinomycetota</taxon>
        <taxon>Actinomycetes</taxon>
        <taxon>Kitasatosporales</taxon>
        <taxon>Streptomycetaceae</taxon>
        <taxon>Streptomyces</taxon>
    </lineage>
</organism>
<keyword evidence="3" id="KW-1185">Reference proteome</keyword>
<dbReference type="EMBL" id="JBHSPT010000018">
    <property type="protein sequence ID" value="MFC6055512.1"/>
    <property type="molecule type" value="Genomic_DNA"/>
</dbReference>
<reference evidence="3" key="1">
    <citation type="journal article" date="2019" name="Int. J. Syst. Evol. Microbiol.">
        <title>The Global Catalogue of Microorganisms (GCM) 10K type strain sequencing project: providing services to taxonomists for standard genome sequencing and annotation.</title>
        <authorList>
            <consortium name="The Broad Institute Genomics Platform"/>
            <consortium name="The Broad Institute Genome Sequencing Center for Infectious Disease"/>
            <person name="Wu L."/>
            <person name="Ma J."/>
        </authorList>
    </citation>
    <scope>NUCLEOTIDE SEQUENCE [LARGE SCALE GENOMIC DNA]</scope>
    <source>
        <strain evidence="3">JCM 12763</strain>
    </source>
</reference>
<feature type="compositionally biased region" description="Basic and acidic residues" evidence="1">
    <location>
        <begin position="86"/>
        <end position="96"/>
    </location>
</feature>
<evidence type="ECO:0000313" key="2">
    <source>
        <dbReference type="EMBL" id="MFC6055512.1"/>
    </source>
</evidence>
<gene>
    <name evidence="2" type="ORF">ACFP50_08590</name>
</gene>
<sequence length="105" mass="11040">MISTECRCPLCDGGADDTSEPLPGTINHKIIPRRSVNVTTPSDDLFQIDPAAIRDVTVGATVVGGQVRFDCGRSPSDAVTATAGNPRKEDEGRLADTQRVSPTSS</sequence>
<evidence type="ECO:0000313" key="3">
    <source>
        <dbReference type="Proteomes" id="UP001596242"/>
    </source>
</evidence>
<dbReference type="Proteomes" id="UP001596242">
    <property type="component" value="Unassembled WGS sequence"/>
</dbReference>
<comment type="caution">
    <text evidence="2">The sequence shown here is derived from an EMBL/GenBank/DDBJ whole genome shotgun (WGS) entry which is preliminary data.</text>
</comment>
<proteinExistence type="predicted"/>
<accession>A0ABW1LXF7</accession>
<evidence type="ECO:0000256" key="1">
    <source>
        <dbReference type="SAM" id="MobiDB-lite"/>
    </source>
</evidence>
<protein>
    <submittedName>
        <fullName evidence="2">Uncharacterized protein</fullName>
    </submittedName>
</protein>
<feature type="region of interest" description="Disordered" evidence="1">
    <location>
        <begin position="71"/>
        <end position="105"/>
    </location>
</feature>
<dbReference type="RefSeq" id="WP_386394969.1">
    <property type="nucleotide sequence ID" value="NZ_JBHSPT010000018.1"/>
</dbReference>
<name>A0ABW1LXF7_9ACTN</name>